<accession>A0A5J4RSD0</accession>
<reference evidence="1" key="1">
    <citation type="submission" date="2019-03" db="EMBL/GenBank/DDBJ databases">
        <title>Single cell metagenomics reveals metabolic interactions within the superorganism composed of flagellate Streblomastix strix and complex community of Bacteroidetes bacteria on its surface.</title>
        <authorList>
            <person name="Treitli S.C."/>
            <person name="Kolisko M."/>
            <person name="Husnik F."/>
            <person name="Keeling P."/>
            <person name="Hampl V."/>
        </authorList>
    </citation>
    <scope>NUCLEOTIDE SEQUENCE</scope>
    <source>
        <strain evidence="1">STM</strain>
    </source>
</reference>
<dbReference type="AlphaFoldDB" id="A0A5J4RSD0"/>
<dbReference type="EMBL" id="SNRY01000847">
    <property type="protein sequence ID" value="KAA6335901.1"/>
    <property type="molecule type" value="Genomic_DNA"/>
</dbReference>
<name>A0A5J4RSD0_9ZZZZ</name>
<organism evidence="1">
    <name type="scientific">termite gut metagenome</name>
    <dbReference type="NCBI Taxonomy" id="433724"/>
    <lineage>
        <taxon>unclassified sequences</taxon>
        <taxon>metagenomes</taxon>
        <taxon>organismal metagenomes</taxon>
    </lineage>
</organism>
<gene>
    <name evidence="1" type="ORF">EZS27_015898</name>
</gene>
<sequence>MCQFARLYPLCILQQFLWTDKELEAPTIGKVLSATNALNEYLFRQEPLAQIQTLI</sequence>
<protein>
    <submittedName>
        <fullName evidence="1">Uncharacterized protein</fullName>
    </submittedName>
</protein>
<comment type="caution">
    <text evidence="1">The sequence shown here is derived from an EMBL/GenBank/DDBJ whole genome shotgun (WGS) entry which is preliminary data.</text>
</comment>
<proteinExistence type="predicted"/>
<evidence type="ECO:0000313" key="1">
    <source>
        <dbReference type="EMBL" id="KAA6335901.1"/>
    </source>
</evidence>